<comment type="subcellular location">
    <subcellularLocation>
        <location evidence="5 6">Cytoplasm</location>
    </subcellularLocation>
</comment>
<feature type="domain" description="OB-fold nucleic acid binding" evidence="8">
    <location>
        <begin position="4"/>
        <end position="95"/>
    </location>
</feature>
<dbReference type="Pfam" id="PF13742">
    <property type="entry name" value="tRNA_anti_2"/>
    <property type="match status" value="1"/>
</dbReference>
<comment type="subunit">
    <text evidence="5">Heterooligomer composed of large and small subunits.</text>
</comment>
<dbReference type="GO" id="GO:0005737">
    <property type="term" value="C:cytoplasm"/>
    <property type="evidence" value="ECO:0007669"/>
    <property type="project" value="UniProtKB-SubCell"/>
</dbReference>
<dbReference type="EMBL" id="DTHG01000092">
    <property type="protein sequence ID" value="HGW92365.1"/>
    <property type="molecule type" value="Genomic_DNA"/>
</dbReference>
<evidence type="ECO:0000259" key="8">
    <source>
        <dbReference type="Pfam" id="PF13742"/>
    </source>
</evidence>
<evidence type="ECO:0000256" key="2">
    <source>
        <dbReference type="ARBA" id="ARBA00022722"/>
    </source>
</evidence>
<dbReference type="HAMAP" id="MF_00378">
    <property type="entry name" value="Exonuc_7_L"/>
    <property type="match status" value="1"/>
</dbReference>
<dbReference type="PANTHER" id="PTHR30008:SF0">
    <property type="entry name" value="EXODEOXYRIBONUCLEASE 7 LARGE SUBUNIT"/>
    <property type="match status" value="1"/>
</dbReference>
<keyword evidence="1 5" id="KW-0963">Cytoplasm</keyword>
<comment type="catalytic activity">
    <reaction evidence="5 6">
        <text>Exonucleolytic cleavage in either 5'- to 3'- or 3'- to 5'-direction to yield nucleoside 5'-phosphates.</text>
        <dbReference type="EC" id="3.1.11.6"/>
    </reaction>
</comment>
<dbReference type="GO" id="GO:0009318">
    <property type="term" value="C:exodeoxyribonuclease VII complex"/>
    <property type="evidence" value="ECO:0007669"/>
    <property type="project" value="UniProtKB-UniRule"/>
</dbReference>
<dbReference type="InterPro" id="IPR003753">
    <property type="entry name" value="Exonuc_VII_L"/>
</dbReference>
<evidence type="ECO:0000256" key="3">
    <source>
        <dbReference type="ARBA" id="ARBA00022801"/>
    </source>
</evidence>
<dbReference type="AlphaFoldDB" id="A0A7C4YGK2"/>
<reference evidence="9" key="1">
    <citation type="journal article" date="2020" name="mSystems">
        <title>Genome- and Community-Level Interaction Insights into Carbon Utilization and Element Cycling Functions of Hydrothermarchaeota in Hydrothermal Sediment.</title>
        <authorList>
            <person name="Zhou Z."/>
            <person name="Liu Y."/>
            <person name="Xu W."/>
            <person name="Pan J."/>
            <person name="Luo Z.H."/>
            <person name="Li M."/>
        </authorList>
    </citation>
    <scope>NUCLEOTIDE SEQUENCE [LARGE SCALE GENOMIC DNA]</scope>
    <source>
        <strain evidence="9">SpSt-780</strain>
    </source>
</reference>
<proteinExistence type="inferred from homology"/>
<keyword evidence="4 5" id="KW-0269">Exonuclease</keyword>
<sequence length="429" mass="49538">MRELTVSELVDIINGKFLEIEDFWVLGEVSNLKIYPSGHIYFTLKDEHNQINCVLFYSRLSIVKVKPENFKKYRIYGHLEFYGKGGNTNIIVEDVYPAGFGELAMKFEMLKEKLSKEGLFSLEHKKKIPKFPERIGIVTSLEGEAIKDMIRTIRGRFPPVRIFVRPSLVQGEKAAEDIAQGIRDFNEFGNVDVIIIGRGGGSLEDLWAFNEEVVARAIYDSKIPVISAVGHAEDFTISDFVADVRAITPTDAGNIVVPSSIEIIGQLNNFERIMVNSLRRKKLYLEEKLLMLSRSKVFRYPFSIIEERYFEIDRFYGIMKRAILTKLSIAMHKISGIKFLKPRIEEKKNHIYFLEKNLKREMFKIFTVKSEFFKSLENRLYSTSPEKTLRKGYSIVFKDGHVVKSVNDLFKDDVVRLKMIDGEKNAEII</sequence>
<feature type="domain" description="Exonuclease VII large subunit C-terminal" evidence="7">
    <location>
        <begin position="119"/>
        <end position="426"/>
    </location>
</feature>
<dbReference type="EC" id="3.1.11.6" evidence="5"/>
<dbReference type="CDD" id="cd04489">
    <property type="entry name" value="ExoVII_LU_OBF"/>
    <property type="match status" value="1"/>
</dbReference>
<dbReference type="NCBIfam" id="TIGR00237">
    <property type="entry name" value="xseA"/>
    <property type="match status" value="1"/>
</dbReference>
<organism evidence="9">
    <name type="scientific">candidate division WOR-3 bacterium</name>
    <dbReference type="NCBI Taxonomy" id="2052148"/>
    <lineage>
        <taxon>Bacteria</taxon>
        <taxon>Bacteria division WOR-3</taxon>
    </lineage>
</organism>
<gene>
    <name evidence="5" type="primary">xseA</name>
    <name evidence="9" type="ORF">ENV67_07500</name>
</gene>
<evidence type="ECO:0000256" key="4">
    <source>
        <dbReference type="ARBA" id="ARBA00022839"/>
    </source>
</evidence>
<dbReference type="InterPro" id="IPR025824">
    <property type="entry name" value="OB-fold_nuc-bd_dom"/>
</dbReference>
<accession>A0A7C4YGK2</accession>
<evidence type="ECO:0000259" key="7">
    <source>
        <dbReference type="Pfam" id="PF02601"/>
    </source>
</evidence>
<keyword evidence="2 5" id="KW-0540">Nuclease</keyword>
<dbReference type="GO" id="GO:0008855">
    <property type="term" value="F:exodeoxyribonuclease VII activity"/>
    <property type="evidence" value="ECO:0007669"/>
    <property type="project" value="UniProtKB-UniRule"/>
</dbReference>
<dbReference type="InterPro" id="IPR020579">
    <property type="entry name" value="Exonuc_VII_lsu_C"/>
</dbReference>
<keyword evidence="3 5" id="KW-0378">Hydrolase</keyword>
<dbReference type="GO" id="GO:0003676">
    <property type="term" value="F:nucleic acid binding"/>
    <property type="evidence" value="ECO:0007669"/>
    <property type="project" value="InterPro"/>
</dbReference>
<evidence type="ECO:0000256" key="6">
    <source>
        <dbReference type="RuleBase" id="RU004355"/>
    </source>
</evidence>
<dbReference type="PANTHER" id="PTHR30008">
    <property type="entry name" value="EXODEOXYRIBONUCLEASE 7 LARGE SUBUNIT"/>
    <property type="match status" value="1"/>
</dbReference>
<evidence type="ECO:0000313" key="9">
    <source>
        <dbReference type="EMBL" id="HGW92365.1"/>
    </source>
</evidence>
<comment type="caution">
    <text evidence="9">The sequence shown here is derived from an EMBL/GenBank/DDBJ whole genome shotgun (WGS) entry which is preliminary data.</text>
</comment>
<evidence type="ECO:0000256" key="5">
    <source>
        <dbReference type="HAMAP-Rule" id="MF_00378"/>
    </source>
</evidence>
<comment type="similarity">
    <text evidence="5 6">Belongs to the XseA family.</text>
</comment>
<comment type="function">
    <text evidence="5">Bidirectionally degrades single-stranded DNA into large acid-insoluble oligonucleotides, which are then degraded further into small acid-soluble oligonucleotides.</text>
</comment>
<name>A0A7C4YGK2_UNCW3</name>
<dbReference type="GO" id="GO:0006308">
    <property type="term" value="P:DNA catabolic process"/>
    <property type="evidence" value="ECO:0007669"/>
    <property type="project" value="UniProtKB-UniRule"/>
</dbReference>
<evidence type="ECO:0000256" key="1">
    <source>
        <dbReference type="ARBA" id="ARBA00022490"/>
    </source>
</evidence>
<protein>
    <recommendedName>
        <fullName evidence="5">Exodeoxyribonuclease 7 large subunit</fullName>
        <ecNumber evidence="5">3.1.11.6</ecNumber>
    </recommendedName>
    <alternativeName>
        <fullName evidence="5">Exodeoxyribonuclease VII large subunit</fullName>
        <shortName evidence="5">Exonuclease VII large subunit</shortName>
    </alternativeName>
</protein>
<dbReference type="Pfam" id="PF02601">
    <property type="entry name" value="Exonuc_VII_L"/>
    <property type="match status" value="1"/>
</dbReference>